<feature type="compositionally biased region" description="Polar residues" evidence="1">
    <location>
        <begin position="241"/>
        <end position="262"/>
    </location>
</feature>
<dbReference type="OrthoDB" id="270602at2759"/>
<protein>
    <submittedName>
        <fullName evidence="3">Ubx domain-containing protein 7-like protein</fullName>
    </submittedName>
</protein>
<dbReference type="Gene3D" id="3.10.20.90">
    <property type="entry name" value="Phosphatidylinositol 3-kinase Catalytic Subunit, Chain A, domain 1"/>
    <property type="match status" value="1"/>
</dbReference>
<dbReference type="Proteomes" id="UP000036403">
    <property type="component" value="Unassembled WGS sequence"/>
</dbReference>
<dbReference type="InterPro" id="IPR036249">
    <property type="entry name" value="Thioredoxin-like_sf"/>
</dbReference>
<feature type="region of interest" description="Disordered" evidence="1">
    <location>
        <begin position="241"/>
        <end position="288"/>
    </location>
</feature>
<dbReference type="GO" id="GO:0043161">
    <property type="term" value="P:proteasome-mediated ubiquitin-dependent protein catabolic process"/>
    <property type="evidence" value="ECO:0007669"/>
    <property type="project" value="TreeGrafter"/>
</dbReference>
<evidence type="ECO:0000256" key="1">
    <source>
        <dbReference type="SAM" id="MobiDB-lite"/>
    </source>
</evidence>
<dbReference type="Pfam" id="PF13899">
    <property type="entry name" value="Thioredoxin_7"/>
    <property type="match status" value="1"/>
</dbReference>
<accession>A0A0J7KDI9</accession>
<dbReference type="InterPro" id="IPR006577">
    <property type="entry name" value="UAS"/>
</dbReference>
<dbReference type="STRING" id="67767.A0A0J7KDI9"/>
<dbReference type="Gene3D" id="1.10.8.10">
    <property type="entry name" value="DNA helicase RuvA subunit, C-terminal domain"/>
    <property type="match status" value="1"/>
</dbReference>
<dbReference type="GO" id="GO:0043130">
    <property type="term" value="F:ubiquitin binding"/>
    <property type="evidence" value="ECO:0007669"/>
    <property type="project" value="TreeGrafter"/>
</dbReference>
<feature type="compositionally biased region" description="Low complexity" evidence="1">
    <location>
        <begin position="302"/>
        <end position="317"/>
    </location>
</feature>
<dbReference type="SUPFAM" id="SSF46934">
    <property type="entry name" value="UBA-like"/>
    <property type="match status" value="1"/>
</dbReference>
<dbReference type="CDD" id="cd14348">
    <property type="entry name" value="UBA_p47"/>
    <property type="match status" value="1"/>
</dbReference>
<dbReference type="PROSITE" id="PS50033">
    <property type="entry name" value="UBX"/>
    <property type="match status" value="1"/>
</dbReference>
<evidence type="ECO:0000259" key="2">
    <source>
        <dbReference type="PROSITE" id="PS50033"/>
    </source>
</evidence>
<feature type="domain" description="UBX" evidence="2">
    <location>
        <begin position="350"/>
        <end position="427"/>
    </location>
</feature>
<dbReference type="AlphaFoldDB" id="A0A0J7KDI9"/>
<dbReference type="SMART" id="SM00594">
    <property type="entry name" value="UAS"/>
    <property type="match status" value="1"/>
</dbReference>
<evidence type="ECO:0000313" key="3">
    <source>
        <dbReference type="EMBL" id="KMQ88244.1"/>
    </source>
</evidence>
<dbReference type="PANTHER" id="PTHR23322">
    <property type="entry name" value="FAS-ASSOCIATED PROTEIN"/>
    <property type="match status" value="1"/>
</dbReference>
<dbReference type="GO" id="GO:0005634">
    <property type="term" value="C:nucleus"/>
    <property type="evidence" value="ECO:0007669"/>
    <property type="project" value="TreeGrafter"/>
</dbReference>
<feature type="region of interest" description="Disordered" evidence="1">
    <location>
        <begin position="300"/>
        <end position="323"/>
    </location>
</feature>
<sequence>MDRELIEKFIEVTGESEATAQQYLALADGNVEMAISLMFESGRPPEIENSNPEPPVRAPILPTQEILVPSQPMCSFPRLSNNVFDRFRDFAVETQRQEEELTHRVTGMRHISEKKSKRLEDLFRPPSNILFLGSFMEARDHAKTLNRWLLVNVQNPQEFSCQVLNRDVWPNQQIQEIVKDHFVLWQVLCSTSDGKRYIDFYKVVAYPYLAIVDPRTGECMKTYNNITVDSLMSDLNDMLSTHASPESASQVTSNSKDWNNFPTTPPKRNTLADQIKNDCGPSSKTSRLLSEKITNLENENVSSDNITSSSIPSSSSTAFNKKRKLNECEAKDKQLKDEKLKSHTNKVGTSDEPFLRLCLRLPNGTKETISMCATDTIEDFLVKMEEMGFPSTEHTFLVPFPKTNVGALSSNIRLLDTILFPTNTVFITKIQ</sequence>
<comment type="caution">
    <text evidence="3">The sequence shown here is derived from an EMBL/GenBank/DDBJ whole genome shotgun (WGS) entry which is preliminary data.</text>
</comment>
<keyword evidence="4" id="KW-1185">Reference proteome</keyword>
<dbReference type="InterPro" id="IPR050730">
    <property type="entry name" value="UBX_domain-protein"/>
</dbReference>
<reference evidence="3 4" key="1">
    <citation type="submission" date="2015-04" db="EMBL/GenBank/DDBJ databases">
        <title>Lasius niger genome sequencing.</title>
        <authorList>
            <person name="Konorov E.A."/>
            <person name="Nikitin M.A."/>
            <person name="Kirill M.V."/>
            <person name="Chang P."/>
        </authorList>
    </citation>
    <scope>NUCLEOTIDE SEQUENCE [LARGE SCALE GENOMIC DNA]</scope>
    <source>
        <tissue evidence="3">Whole</tissue>
    </source>
</reference>
<evidence type="ECO:0000313" key="4">
    <source>
        <dbReference type="Proteomes" id="UP000036403"/>
    </source>
</evidence>
<dbReference type="EMBL" id="LBMM01009290">
    <property type="protein sequence ID" value="KMQ88244.1"/>
    <property type="molecule type" value="Genomic_DNA"/>
</dbReference>
<gene>
    <name evidence="3" type="ORF">RF55_12300</name>
</gene>
<dbReference type="PaxDb" id="67767-A0A0J7KDI9"/>
<dbReference type="CDD" id="cd02958">
    <property type="entry name" value="UAS"/>
    <property type="match status" value="1"/>
</dbReference>
<dbReference type="SUPFAM" id="SSF52833">
    <property type="entry name" value="Thioredoxin-like"/>
    <property type="match status" value="1"/>
</dbReference>
<dbReference type="InterPro" id="IPR001012">
    <property type="entry name" value="UBX_dom"/>
</dbReference>
<dbReference type="PANTHER" id="PTHR23322:SF6">
    <property type="entry name" value="UBX DOMAIN-CONTAINING PROTEIN 7"/>
    <property type="match status" value="1"/>
</dbReference>
<name>A0A0J7KDI9_LASNI</name>
<dbReference type="Gene3D" id="3.40.30.10">
    <property type="entry name" value="Glutaredoxin"/>
    <property type="match status" value="1"/>
</dbReference>
<dbReference type="SUPFAM" id="SSF54236">
    <property type="entry name" value="Ubiquitin-like"/>
    <property type="match status" value="1"/>
</dbReference>
<dbReference type="InterPro" id="IPR029071">
    <property type="entry name" value="Ubiquitin-like_domsf"/>
</dbReference>
<organism evidence="3 4">
    <name type="scientific">Lasius niger</name>
    <name type="common">Black garden ant</name>
    <dbReference type="NCBI Taxonomy" id="67767"/>
    <lineage>
        <taxon>Eukaryota</taxon>
        <taxon>Metazoa</taxon>
        <taxon>Ecdysozoa</taxon>
        <taxon>Arthropoda</taxon>
        <taxon>Hexapoda</taxon>
        <taxon>Insecta</taxon>
        <taxon>Pterygota</taxon>
        <taxon>Neoptera</taxon>
        <taxon>Endopterygota</taxon>
        <taxon>Hymenoptera</taxon>
        <taxon>Apocrita</taxon>
        <taxon>Aculeata</taxon>
        <taxon>Formicoidea</taxon>
        <taxon>Formicidae</taxon>
        <taxon>Formicinae</taxon>
        <taxon>Lasius</taxon>
        <taxon>Lasius</taxon>
    </lineage>
</organism>
<proteinExistence type="predicted"/>
<dbReference type="Pfam" id="PF14555">
    <property type="entry name" value="UBA_4"/>
    <property type="match status" value="1"/>
</dbReference>
<dbReference type="InterPro" id="IPR009060">
    <property type="entry name" value="UBA-like_sf"/>
</dbReference>